<feature type="transmembrane region" description="Helical" evidence="1">
    <location>
        <begin position="110"/>
        <end position="133"/>
    </location>
</feature>
<keyword evidence="2" id="KW-1185">Reference proteome</keyword>
<keyword evidence="1" id="KW-0472">Membrane</keyword>
<evidence type="ECO:0000313" key="3">
    <source>
        <dbReference type="WBParaSite" id="EEL_0000197201-mRNA-1"/>
    </source>
</evidence>
<reference evidence="3" key="1">
    <citation type="submission" date="2017-02" db="UniProtKB">
        <authorList>
            <consortium name="WormBaseParasite"/>
        </authorList>
    </citation>
    <scope>IDENTIFICATION</scope>
</reference>
<dbReference type="PANTHER" id="PTHR34851">
    <property type="entry name" value="PROTEIN CBG05235-RELATED"/>
    <property type="match status" value="1"/>
</dbReference>
<keyword evidence="1" id="KW-0812">Transmembrane</keyword>
<feature type="transmembrane region" description="Helical" evidence="1">
    <location>
        <begin position="140"/>
        <end position="167"/>
    </location>
</feature>
<keyword evidence="1" id="KW-1133">Transmembrane helix</keyword>
<dbReference type="WBParaSite" id="EEL_0000197201-mRNA-1">
    <property type="protein sequence ID" value="EEL_0000197201-mRNA-1"/>
    <property type="gene ID" value="EEL_0000197201"/>
</dbReference>
<sequence length="236" mass="26091">MSSLPITLSSLAAEERSERTEGKAELPIEPISPHYVIPITPINTSPILIPSYPSDGTASSEPNFDHNDVKYQCCYGYMHITLAARIVSIVYFCSAIFIVFLTVCSQGVTLAFYSIASFAFAFAVFGTLTYGIFKEKQTFILPYIIFQITSVICTVLIIFIFIIGSIFSNKMLNSLAADLGGIFIDDNLSTTPNMQIFGLLFVTALVALLFIQLWFMDRFTIASLQGMIYDIVGNSK</sequence>
<feature type="transmembrane region" description="Helical" evidence="1">
    <location>
        <begin position="82"/>
        <end position="104"/>
    </location>
</feature>
<organism evidence="2 3">
    <name type="scientific">Elaeophora elaphi</name>
    <dbReference type="NCBI Taxonomy" id="1147741"/>
    <lineage>
        <taxon>Eukaryota</taxon>
        <taxon>Metazoa</taxon>
        <taxon>Ecdysozoa</taxon>
        <taxon>Nematoda</taxon>
        <taxon>Chromadorea</taxon>
        <taxon>Rhabditida</taxon>
        <taxon>Spirurina</taxon>
        <taxon>Spiruromorpha</taxon>
        <taxon>Filarioidea</taxon>
        <taxon>Onchocercidae</taxon>
        <taxon>Elaeophora</taxon>
    </lineage>
</organism>
<name>A0A0R3RKG3_9BILA</name>
<dbReference type="AlphaFoldDB" id="A0A0R3RKG3"/>
<protein>
    <submittedName>
        <fullName evidence="3">MARVEL domain-containing protein</fullName>
    </submittedName>
</protein>
<evidence type="ECO:0000256" key="1">
    <source>
        <dbReference type="SAM" id="Phobius"/>
    </source>
</evidence>
<feature type="transmembrane region" description="Helical" evidence="1">
    <location>
        <begin position="196"/>
        <end position="215"/>
    </location>
</feature>
<proteinExistence type="predicted"/>
<accession>A0A0R3RKG3</accession>
<dbReference type="Proteomes" id="UP000050640">
    <property type="component" value="Unplaced"/>
</dbReference>
<evidence type="ECO:0000313" key="2">
    <source>
        <dbReference type="Proteomes" id="UP000050640"/>
    </source>
</evidence>